<dbReference type="Pfam" id="PF18928">
    <property type="entry name" value="DUF5677"/>
    <property type="match status" value="1"/>
</dbReference>
<proteinExistence type="predicted"/>
<dbReference type="EMBL" id="JBEPME010000006">
    <property type="protein sequence ID" value="MET3658651.1"/>
    <property type="molecule type" value="Genomic_DNA"/>
</dbReference>
<comment type="caution">
    <text evidence="1">The sequence shown here is derived from an EMBL/GenBank/DDBJ whole genome shotgun (WGS) entry which is preliminary data.</text>
</comment>
<dbReference type="InterPro" id="IPR043733">
    <property type="entry name" value="DUF5677"/>
</dbReference>
<reference evidence="1 2" key="1">
    <citation type="submission" date="2024-06" db="EMBL/GenBank/DDBJ databases">
        <title>Sorghum-associated microbial communities from plants grown in Nebraska, USA.</title>
        <authorList>
            <person name="Schachtman D."/>
        </authorList>
    </citation>
    <scope>NUCLEOTIDE SEQUENCE [LARGE SCALE GENOMIC DNA]</scope>
    <source>
        <strain evidence="1 2">1288</strain>
    </source>
</reference>
<name>A0ABV2KC55_SPOPS</name>
<accession>A0ABV2KC55</accession>
<sequence length="272" mass="31813">MTLHEVLSRTIQFSNNVFEEYRETHTYNDTYSMVVVGLYRRIIELSDGLWICSDHGLKAPTELNYRGLMEAYLAFKYIINDEQLSERRAIAYRVGYHMQQIEAGNYALNRNGLTVDKRARLNTALANHQEFLNQEDVREVVNEWNRLKQAHPQKHAPKWHSLFSGPSSINALARHLSQDMTDRNLMSQLYSFLSVAAHNYLALRDYRPTLSGEHFIMDVRYTINEEVDEFSLIPTRAILLSATLSFCQHFFPTKLEHVREFVQDISECLVYE</sequence>
<dbReference type="Proteomes" id="UP001549104">
    <property type="component" value="Unassembled WGS sequence"/>
</dbReference>
<evidence type="ECO:0000313" key="2">
    <source>
        <dbReference type="Proteomes" id="UP001549104"/>
    </source>
</evidence>
<keyword evidence="2" id="KW-1185">Reference proteome</keyword>
<protein>
    <submittedName>
        <fullName evidence="1">Uncharacterized protein</fullName>
    </submittedName>
</protein>
<organism evidence="1 2">
    <name type="scientific">Sporosarcina psychrophila</name>
    <name type="common">Bacillus psychrophilus</name>
    <dbReference type="NCBI Taxonomy" id="1476"/>
    <lineage>
        <taxon>Bacteria</taxon>
        <taxon>Bacillati</taxon>
        <taxon>Bacillota</taxon>
        <taxon>Bacilli</taxon>
        <taxon>Bacillales</taxon>
        <taxon>Caryophanaceae</taxon>
        <taxon>Sporosarcina</taxon>
    </lineage>
</organism>
<gene>
    <name evidence="1" type="ORF">ABIC55_003769</name>
</gene>
<evidence type="ECO:0000313" key="1">
    <source>
        <dbReference type="EMBL" id="MET3658651.1"/>
    </source>
</evidence>
<dbReference type="RefSeq" id="WP_354314337.1">
    <property type="nucleotide sequence ID" value="NZ_JBEPME010000006.1"/>
</dbReference>